<feature type="region of interest" description="Disordered" evidence="1">
    <location>
        <begin position="1"/>
        <end position="25"/>
    </location>
</feature>
<gene>
    <name evidence="2" type="ORF">BECKLFY1418B_GA0070995_104925</name>
</gene>
<sequence>MTNHPGKPFDAVGDTTTVSTANREITRSPRFAHDAEGLAAGSSSLGGHPISRLHRLGCHGIGDIRQ</sequence>
<protein>
    <submittedName>
        <fullName evidence="2">Uncharacterized protein</fullName>
    </submittedName>
</protein>
<evidence type="ECO:0000313" key="2">
    <source>
        <dbReference type="EMBL" id="VFJ93748.1"/>
    </source>
</evidence>
<evidence type="ECO:0000256" key="1">
    <source>
        <dbReference type="SAM" id="MobiDB-lite"/>
    </source>
</evidence>
<name>A0A450UMI5_9GAMM</name>
<accession>A0A450UMI5</accession>
<proteinExistence type="predicted"/>
<reference evidence="2" key="1">
    <citation type="submission" date="2019-02" db="EMBL/GenBank/DDBJ databases">
        <authorList>
            <person name="Gruber-Vodicka R. H."/>
            <person name="Seah K. B. B."/>
        </authorList>
    </citation>
    <scope>NUCLEOTIDE SEQUENCE</scope>
    <source>
        <strain evidence="2">BECK_M7</strain>
    </source>
</reference>
<organism evidence="2">
    <name type="scientific">Candidatus Kentrum sp. LFY</name>
    <dbReference type="NCBI Taxonomy" id="2126342"/>
    <lineage>
        <taxon>Bacteria</taxon>
        <taxon>Pseudomonadati</taxon>
        <taxon>Pseudomonadota</taxon>
        <taxon>Gammaproteobacteria</taxon>
        <taxon>Candidatus Kentrum</taxon>
    </lineage>
</organism>
<feature type="compositionally biased region" description="Polar residues" evidence="1">
    <location>
        <begin position="14"/>
        <end position="23"/>
    </location>
</feature>
<dbReference type="EMBL" id="CAADFF010000049">
    <property type="protein sequence ID" value="VFJ93748.1"/>
    <property type="molecule type" value="Genomic_DNA"/>
</dbReference>
<dbReference type="AlphaFoldDB" id="A0A450UMI5"/>